<dbReference type="InterPro" id="IPR014592">
    <property type="entry name" value="P-loop_UCP034888"/>
</dbReference>
<gene>
    <name evidence="2" type="ORF">C8D99_106115</name>
</gene>
<feature type="domain" description="Endonuclease GajA/Old nuclease/RecF-like AAA" evidence="1">
    <location>
        <begin position="266"/>
        <end position="370"/>
    </location>
</feature>
<comment type="caution">
    <text evidence="2">The sequence shown here is derived from an EMBL/GenBank/DDBJ whole genome shotgun (WGS) entry which is preliminary data.</text>
</comment>
<sequence>MNSVYLNNFRGFNKTLIPILPVNFLVGENSTGKSSLLALVELLSTQDFWFSMDFNVGNYEFGGYKDIVSVLAKDQKEFQIGVCKEASKDRTSHYYLMHYREAKNGLPEMSCFSQMSNKYVATMRLSKKQIYVYFSTEIPECVKAKKKDECFAFLHDAGTGLTPGYKVLSGNEAQFLRRSPIVSFPFILRDFFDRKEELGMLRMLPPPKLGEAFGSMAPIRTTPKRTYDGYTQRFSPEGEHTPYVIRKELPKGSKKSNPFKNALEDFGENSGLFKSVGVTQFGKDSSSPFELTVKLGTKDLRVNSVGYGVSQVLPVVVELLVHGKNSCLAIQQPEVHLHPRAQAALGDVLFHAAVEESQTLLVETHSDYLIDRFRLNMRDRENLKDFTQVLFFERNQNGNCVIPMVIEPNGEYPEEQPLGFRNFFLAEQKRILGV</sequence>
<keyword evidence="3" id="KW-1185">Reference proteome</keyword>
<dbReference type="PANTHER" id="PTHR43581">
    <property type="entry name" value="ATP/GTP PHOSPHATASE"/>
    <property type="match status" value="1"/>
</dbReference>
<dbReference type="Proteomes" id="UP000295066">
    <property type="component" value="Unassembled WGS sequence"/>
</dbReference>
<dbReference type="InterPro" id="IPR051396">
    <property type="entry name" value="Bact_Antivir_Def_Nuclease"/>
</dbReference>
<dbReference type="InterPro" id="IPR027417">
    <property type="entry name" value="P-loop_NTPase"/>
</dbReference>
<accession>A0A4R8M774</accession>
<dbReference type="PANTHER" id="PTHR43581:SF2">
    <property type="entry name" value="EXCINUCLEASE ATPASE SUBUNIT"/>
    <property type="match status" value="1"/>
</dbReference>
<dbReference type="AlphaFoldDB" id="A0A4R8M774"/>
<evidence type="ECO:0000313" key="2">
    <source>
        <dbReference type="EMBL" id="TDY61260.1"/>
    </source>
</evidence>
<organism evidence="2 3">
    <name type="scientific">Aminivibrio pyruvatiphilus</name>
    <dbReference type="NCBI Taxonomy" id="1005740"/>
    <lineage>
        <taxon>Bacteria</taxon>
        <taxon>Thermotogati</taxon>
        <taxon>Synergistota</taxon>
        <taxon>Synergistia</taxon>
        <taxon>Synergistales</taxon>
        <taxon>Aminobacteriaceae</taxon>
        <taxon>Aminivibrio</taxon>
    </lineage>
</organism>
<evidence type="ECO:0000313" key="3">
    <source>
        <dbReference type="Proteomes" id="UP000295066"/>
    </source>
</evidence>
<dbReference type="Gene3D" id="3.40.50.300">
    <property type="entry name" value="P-loop containing nucleotide triphosphate hydrolases"/>
    <property type="match status" value="1"/>
</dbReference>
<dbReference type="SUPFAM" id="SSF52540">
    <property type="entry name" value="P-loop containing nucleoside triphosphate hydrolases"/>
    <property type="match status" value="1"/>
</dbReference>
<dbReference type="RefSeq" id="WP_133957309.1">
    <property type="nucleotide sequence ID" value="NZ_SORI01000006.1"/>
</dbReference>
<dbReference type="OrthoDB" id="9792800at2"/>
<dbReference type="Pfam" id="PF13175">
    <property type="entry name" value="AAA_15"/>
    <property type="match status" value="2"/>
</dbReference>
<reference evidence="2 3" key="1">
    <citation type="submission" date="2019-03" db="EMBL/GenBank/DDBJ databases">
        <title>Genomic Encyclopedia of Type Strains, Phase IV (KMG-IV): sequencing the most valuable type-strain genomes for metagenomic binning, comparative biology and taxonomic classification.</title>
        <authorList>
            <person name="Goeker M."/>
        </authorList>
    </citation>
    <scope>NUCLEOTIDE SEQUENCE [LARGE SCALE GENOMIC DNA]</scope>
    <source>
        <strain evidence="2 3">DSM 25964</strain>
    </source>
</reference>
<name>A0A4R8M774_9BACT</name>
<proteinExistence type="predicted"/>
<protein>
    <submittedName>
        <fullName evidence="2">AAA ATPase-like protein</fullName>
    </submittedName>
</protein>
<dbReference type="PIRSF" id="PIRSF034888">
    <property type="entry name" value="P-loop_UCP034888"/>
    <property type="match status" value="1"/>
</dbReference>
<evidence type="ECO:0000259" key="1">
    <source>
        <dbReference type="Pfam" id="PF13175"/>
    </source>
</evidence>
<dbReference type="EMBL" id="SORI01000006">
    <property type="protein sequence ID" value="TDY61260.1"/>
    <property type="molecule type" value="Genomic_DNA"/>
</dbReference>
<feature type="domain" description="Endonuclease GajA/Old nuclease/RecF-like AAA" evidence="1">
    <location>
        <begin position="2"/>
        <end position="148"/>
    </location>
</feature>
<dbReference type="InterPro" id="IPR041685">
    <property type="entry name" value="AAA_GajA/Old/RecF-like"/>
</dbReference>